<protein>
    <recommendedName>
        <fullName evidence="4">Alpha/beta hydrolase</fullName>
    </recommendedName>
</protein>
<evidence type="ECO:0008006" key="4">
    <source>
        <dbReference type="Google" id="ProtNLM"/>
    </source>
</evidence>
<dbReference type="PANTHER" id="PTHR35560">
    <property type="entry name" value="BLL0132 PROTEIN"/>
    <property type="match status" value="1"/>
</dbReference>
<feature type="chain" id="PRO_5047126048" description="Alpha/beta hydrolase" evidence="1">
    <location>
        <begin position="23"/>
        <end position="357"/>
    </location>
</feature>
<name>A0ABM8WUS3_9BURK</name>
<dbReference type="PANTHER" id="PTHR35560:SF3">
    <property type="entry name" value="PEPTIDASE S9 PROLYL OLIGOPEPTIDASE CATALYTIC DOMAIN-CONTAINING PROTEIN"/>
    <property type="match status" value="1"/>
</dbReference>
<gene>
    <name evidence="2" type="ORF">LMG32289_02272</name>
</gene>
<dbReference type="Proteomes" id="UP000706525">
    <property type="component" value="Unassembled WGS sequence"/>
</dbReference>
<dbReference type="SUPFAM" id="SSF53474">
    <property type="entry name" value="alpha/beta-Hydrolases"/>
    <property type="match status" value="2"/>
</dbReference>
<comment type="caution">
    <text evidence="2">The sequence shown here is derived from an EMBL/GenBank/DDBJ whole genome shotgun (WGS) entry which is preliminary data.</text>
</comment>
<organism evidence="2 3">
    <name type="scientific">Cupriavidus pampae</name>
    <dbReference type="NCBI Taxonomy" id="659251"/>
    <lineage>
        <taxon>Bacteria</taxon>
        <taxon>Pseudomonadati</taxon>
        <taxon>Pseudomonadota</taxon>
        <taxon>Betaproteobacteria</taxon>
        <taxon>Burkholderiales</taxon>
        <taxon>Burkholderiaceae</taxon>
        <taxon>Cupriavidus</taxon>
    </lineage>
</organism>
<keyword evidence="3" id="KW-1185">Reference proteome</keyword>
<dbReference type="RefSeq" id="WP_223987699.1">
    <property type="nucleotide sequence ID" value="NZ_CAJZAG010000004.1"/>
</dbReference>
<dbReference type="Gene3D" id="3.40.50.1820">
    <property type="entry name" value="alpha/beta hydrolase"/>
    <property type="match status" value="1"/>
</dbReference>
<dbReference type="EMBL" id="CAJZAG010000004">
    <property type="protein sequence ID" value="CAG9171182.1"/>
    <property type="molecule type" value="Genomic_DNA"/>
</dbReference>
<sequence length="357" mass="38418">MRLLNAVAVAVGFAVLGAPAFAADTPQWQRLHLGAGAGYDFPVYATHALDGDLHSIRDVVFIQHGLQRDAERYFAAGAALLKASGRNPDEVLLVAPHFSAISDGVKGFVDVPQWTTGGWMSGGDAVAGVAAPLSSLQVLDDLVAFATDRARLPAVREVVVAGHSAGAQLVHRYAVLNNVDERIRASGVNLRYVVANPSSYLYFTPERPVAPEFERFAPYNTAVCAHYDRYRYGMQNMVPYARGADGKALYTRYIGRQVTYLVGADDNDPNHRVLDKSCGAEAEGPTRLQRARAYLRYERFLAAPGQVIDHSAFEVIGVGHNQSRMFGSQCGAQAVFGTDPAANPHGAACRPVGPPQP</sequence>
<proteinExistence type="predicted"/>
<evidence type="ECO:0000313" key="3">
    <source>
        <dbReference type="Proteomes" id="UP000706525"/>
    </source>
</evidence>
<feature type="signal peptide" evidence="1">
    <location>
        <begin position="1"/>
        <end position="22"/>
    </location>
</feature>
<keyword evidence="1" id="KW-0732">Signal</keyword>
<evidence type="ECO:0000313" key="2">
    <source>
        <dbReference type="EMBL" id="CAG9171182.1"/>
    </source>
</evidence>
<evidence type="ECO:0000256" key="1">
    <source>
        <dbReference type="SAM" id="SignalP"/>
    </source>
</evidence>
<accession>A0ABM8WUS3</accession>
<dbReference type="InterPro" id="IPR029058">
    <property type="entry name" value="AB_hydrolase_fold"/>
</dbReference>
<reference evidence="2 3" key="1">
    <citation type="submission" date="2021-08" db="EMBL/GenBank/DDBJ databases">
        <authorList>
            <person name="Peeters C."/>
        </authorList>
    </citation>
    <scope>NUCLEOTIDE SEQUENCE [LARGE SCALE GENOMIC DNA]</scope>
    <source>
        <strain evidence="2 3">LMG 32289</strain>
    </source>
</reference>